<keyword evidence="3" id="KW-1185">Reference proteome</keyword>
<evidence type="ECO:0000259" key="1">
    <source>
        <dbReference type="Pfam" id="PF13340"/>
    </source>
</evidence>
<reference evidence="2 3" key="1">
    <citation type="submission" date="2019-08" db="EMBL/GenBank/DDBJ databases">
        <title>Acetobacter oryzioeni sp. nov., isolated from Korean rice wine vinegar.</title>
        <authorList>
            <person name="Baek J.H."/>
            <person name="Kim K.H."/>
            <person name="Jeon C.O."/>
            <person name="Han D.M."/>
        </authorList>
    </citation>
    <scope>NUCLEOTIDE SEQUENCE [LARGE SCALE GENOMIC DNA]</scope>
    <source>
        <strain evidence="2 3">B6</strain>
    </source>
</reference>
<name>A0A5B9GML2_9PROT</name>
<dbReference type="EMBL" id="CP042808">
    <property type="protein sequence ID" value="QEE86574.1"/>
    <property type="molecule type" value="Genomic_DNA"/>
</dbReference>
<evidence type="ECO:0000313" key="3">
    <source>
        <dbReference type="Proteomes" id="UP000287027"/>
    </source>
</evidence>
<gene>
    <name evidence="2" type="ORF">EOV40_007345</name>
</gene>
<dbReference type="InterPro" id="IPR025161">
    <property type="entry name" value="IS402-like_dom"/>
</dbReference>
<dbReference type="Proteomes" id="UP000287027">
    <property type="component" value="Chromosome"/>
</dbReference>
<dbReference type="KEGG" id="aoy:EOV40_007345"/>
<evidence type="ECO:0000313" key="2">
    <source>
        <dbReference type="EMBL" id="QEE86574.1"/>
    </source>
</evidence>
<dbReference type="AlphaFoldDB" id="A0A5B9GML2"/>
<dbReference type="Pfam" id="PF13340">
    <property type="entry name" value="DUF4096"/>
    <property type="match status" value="1"/>
</dbReference>
<accession>A0A5B9GML2</accession>
<sequence>MRGDLTDKEWTIISNLLPEPSHWFQLAQDNRLFLNGMLCVLRVGCPWRHTWMMRPRVGNLLFL</sequence>
<feature type="domain" description="Insertion element IS402-like" evidence="1">
    <location>
        <begin position="5"/>
        <end position="49"/>
    </location>
</feature>
<dbReference type="RefSeq" id="WP_128106219.1">
    <property type="nucleotide sequence ID" value="NZ_JAMZAF010000005.1"/>
</dbReference>
<organism evidence="2 3">
    <name type="scientific">Acetobacter oryzoeni</name>
    <dbReference type="NCBI Taxonomy" id="2500548"/>
    <lineage>
        <taxon>Bacteria</taxon>
        <taxon>Pseudomonadati</taxon>
        <taxon>Pseudomonadota</taxon>
        <taxon>Alphaproteobacteria</taxon>
        <taxon>Acetobacterales</taxon>
        <taxon>Acetobacteraceae</taxon>
        <taxon>Acetobacter</taxon>
    </lineage>
</organism>
<protein>
    <submittedName>
        <fullName evidence="2">Transposase</fullName>
    </submittedName>
</protein>
<proteinExistence type="predicted"/>